<evidence type="ECO:0000259" key="6">
    <source>
        <dbReference type="Pfam" id="PF25954"/>
    </source>
</evidence>
<gene>
    <name evidence="8" type="ordered locus">Halha_1229</name>
</gene>
<dbReference type="OrthoDB" id="5392603at2"/>
<feature type="domain" description="CusB-like beta-barrel" evidence="6">
    <location>
        <begin position="303"/>
        <end position="376"/>
    </location>
</feature>
<evidence type="ECO:0000313" key="8">
    <source>
        <dbReference type="EMBL" id="AGB41176.1"/>
    </source>
</evidence>
<feature type="domain" description="Multidrug resistance protein MdtA-like alpha-helical hairpin" evidence="4">
    <location>
        <begin position="154"/>
        <end position="220"/>
    </location>
</feature>
<feature type="coiled-coil region" evidence="3">
    <location>
        <begin position="119"/>
        <end position="261"/>
    </location>
</feature>
<dbReference type="Pfam" id="PF25917">
    <property type="entry name" value="BSH_RND"/>
    <property type="match status" value="1"/>
</dbReference>
<dbReference type="PANTHER" id="PTHR30469:SF15">
    <property type="entry name" value="HLYD FAMILY OF SECRETION PROTEINS"/>
    <property type="match status" value="1"/>
</dbReference>
<dbReference type="STRING" id="748449.Halha_1229"/>
<dbReference type="EMBL" id="CP003359">
    <property type="protein sequence ID" value="AGB41176.1"/>
    <property type="molecule type" value="Genomic_DNA"/>
</dbReference>
<organism evidence="8 9">
    <name type="scientific">Halobacteroides halobius (strain ATCC 35273 / DSM 5150 / MD-1)</name>
    <dbReference type="NCBI Taxonomy" id="748449"/>
    <lineage>
        <taxon>Bacteria</taxon>
        <taxon>Bacillati</taxon>
        <taxon>Bacillota</taxon>
        <taxon>Clostridia</taxon>
        <taxon>Halanaerobiales</taxon>
        <taxon>Halobacteroidaceae</taxon>
        <taxon>Halobacteroides</taxon>
    </lineage>
</organism>
<dbReference type="RefSeq" id="WP_015326898.1">
    <property type="nucleotide sequence ID" value="NC_019978.1"/>
</dbReference>
<dbReference type="GO" id="GO:1990195">
    <property type="term" value="C:macrolide transmembrane transporter complex"/>
    <property type="evidence" value="ECO:0007669"/>
    <property type="project" value="InterPro"/>
</dbReference>
<dbReference type="Gene3D" id="2.40.420.20">
    <property type="match status" value="1"/>
</dbReference>
<dbReference type="InterPro" id="IPR030190">
    <property type="entry name" value="MacA_alpha-hairpin_sf"/>
</dbReference>
<dbReference type="KEGG" id="hhl:Halha_1229"/>
<dbReference type="GO" id="GO:0015562">
    <property type="term" value="F:efflux transmembrane transporter activity"/>
    <property type="evidence" value="ECO:0007669"/>
    <property type="project" value="TreeGrafter"/>
</dbReference>
<dbReference type="Pfam" id="PF25989">
    <property type="entry name" value="YknX_C"/>
    <property type="match status" value="1"/>
</dbReference>
<dbReference type="GO" id="GO:0030313">
    <property type="term" value="C:cell envelope"/>
    <property type="evidence" value="ECO:0007669"/>
    <property type="project" value="UniProtKB-SubCell"/>
</dbReference>
<dbReference type="eggNOG" id="COG0845">
    <property type="taxonomic scope" value="Bacteria"/>
</dbReference>
<feature type="domain" description="Multidrug resistance protein MdtA-like barrel-sandwich hybrid" evidence="5">
    <location>
        <begin position="73"/>
        <end position="291"/>
    </location>
</feature>
<proteinExistence type="inferred from homology"/>
<reference evidence="9" key="1">
    <citation type="submission" date="2012-02" db="EMBL/GenBank/DDBJ databases">
        <title>The complete genome of Halobacteroides halobius DSM 5150.</title>
        <authorList>
            <person name="Lucas S."/>
            <person name="Copeland A."/>
            <person name="Lapidus A."/>
            <person name="Glavina del Rio T."/>
            <person name="Dalin E."/>
            <person name="Tice H."/>
            <person name="Bruce D."/>
            <person name="Goodwin L."/>
            <person name="Pitluck S."/>
            <person name="Peters L."/>
            <person name="Mikhailova N."/>
            <person name="Gu W."/>
            <person name="Kyrpides N."/>
            <person name="Mavromatis K."/>
            <person name="Ivanova N."/>
            <person name="Brettin T."/>
            <person name="Detter J.C."/>
            <person name="Han C."/>
            <person name="Larimer F."/>
            <person name="Land M."/>
            <person name="Hauser L."/>
            <person name="Markowitz V."/>
            <person name="Cheng J.-F."/>
            <person name="Hugenholtz P."/>
            <person name="Woyke T."/>
            <person name="Wu D."/>
            <person name="Tindall B."/>
            <person name="Pomrenke H."/>
            <person name="Brambilla E."/>
            <person name="Klenk H.-P."/>
            <person name="Eisen J.A."/>
        </authorList>
    </citation>
    <scope>NUCLEOTIDE SEQUENCE [LARGE SCALE GENOMIC DNA]</scope>
    <source>
        <strain evidence="9">ATCC 35273 / DSM 5150 / MD-1</strain>
    </source>
</reference>
<evidence type="ECO:0000313" key="9">
    <source>
        <dbReference type="Proteomes" id="UP000010880"/>
    </source>
</evidence>
<dbReference type="InterPro" id="IPR058625">
    <property type="entry name" value="MdtA-like_BSH"/>
</dbReference>
<dbReference type="GO" id="GO:1990281">
    <property type="term" value="C:efflux pump complex"/>
    <property type="evidence" value="ECO:0007669"/>
    <property type="project" value="TreeGrafter"/>
</dbReference>
<dbReference type="InterPro" id="IPR006143">
    <property type="entry name" value="RND_pump_MFP"/>
</dbReference>
<dbReference type="Gene3D" id="6.10.140.1990">
    <property type="match status" value="1"/>
</dbReference>
<dbReference type="InterPro" id="IPR058637">
    <property type="entry name" value="YknX-like_C"/>
</dbReference>
<feature type="domain" description="YknX-like C-terminal permuted SH3-like" evidence="7">
    <location>
        <begin position="385"/>
        <end position="447"/>
    </location>
</feature>
<protein>
    <submittedName>
        <fullName evidence="8">RND family efflux transporter, MFP subunit</fullName>
    </submittedName>
</protein>
<dbReference type="GO" id="GO:1990961">
    <property type="term" value="P:xenobiotic detoxification by transmembrane export across the plasma membrane"/>
    <property type="evidence" value="ECO:0007669"/>
    <property type="project" value="InterPro"/>
</dbReference>
<dbReference type="Gene3D" id="2.40.30.170">
    <property type="match status" value="1"/>
</dbReference>
<dbReference type="Gene3D" id="2.40.50.100">
    <property type="match status" value="1"/>
</dbReference>
<evidence type="ECO:0000259" key="4">
    <source>
        <dbReference type="Pfam" id="PF25876"/>
    </source>
</evidence>
<evidence type="ECO:0000259" key="7">
    <source>
        <dbReference type="Pfam" id="PF25989"/>
    </source>
</evidence>
<sequence length="457" mass="50600">MVMNKKISLILIVILLIATGLIVTKIQDVKEIEPQVKDEKTGLGVPVKVAQIKAGAITKTIDYTGQVELSKEIRISSLVGGQVKKVAVKVGEEVKEGQVLVQLDKTELQLAVDSAKKAVKQSKVKLRQTRLNLNNLTQERTELNLSLEQARVSLQEVEAKLAEAQANLQRVKAEYKRKKRLYDNQIISQAKFDVSKARYKSAVAKVEQLEAKIEGGEIKLKKLKVKLEQLAIRKKILQENLKQTQLGVELAHNKLQQAQNKLGYATITAPQRGIILKKIITEGEIATPGRPLLNLGVADQVKVKIAVGDQTLKLLKVGTPAKVTFASLPQQVFRAQVTKVYPVVNQVGLTKVELALNNSNFQLRKGMSAQVELITKSHKKTLLAPKEAIYTSQGQTYLYLIKNDKAMRKQVILGISNGTQVEILTDIAPGTRVATTNHLQLKDGSQVYIWSKEGQKK</sequence>
<dbReference type="AlphaFoldDB" id="L0K826"/>
<dbReference type="GO" id="GO:0019898">
    <property type="term" value="C:extrinsic component of membrane"/>
    <property type="evidence" value="ECO:0007669"/>
    <property type="project" value="InterPro"/>
</dbReference>
<evidence type="ECO:0000256" key="1">
    <source>
        <dbReference type="ARBA" id="ARBA00009477"/>
    </source>
</evidence>
<evidence type="ECO:0000256" key="3">
    <source>
        <dbReference type="SAM" id="Coils"/>
    </source>
</evidence>
<dbReference type="NCBIfam" id="TIGR01730">
    <property type="entry name" value="RND_mfp"/>
    <property type="match status" value="1"/>
</dbReference>
<dbReference type="SUPFAM" id="SSF111369">
    <property type="entry name" value="HlyD-like secretion proteins"/>
    <property type="match status" value="3"/>
</dbReference>
<dbReference type="InterPro" id="IPR058624">
    <property type="entry name" value="MdtA-like_HH"/>
</dbReference>
<accession>L0K826</accession>
<name>L0K826_HALHC</name>
<evidence type="ECO:0000256" key="2">
    <source>
        <dbReference type="ARBA" id="ARBA00023054"/>
    </source>
</evidence>
<evidence type="ECO:0000259" key="5">
    <source>
        <dbReference type="Pfam" id="PF25917"/>
    </source>
</evidence>
<dbReference type="Proteomes" id="UP000010880">
    <property type="component" value="Chromosome"/>
</dbReference>
<dbReference type="PRINTS" id="PR01490">
    <property type="entry name" value="RTXTOXIND"/>
</dbReference>
<dbReference type="Pfam" id="PF25876">
    <property type="entry name" value="HH_MFP_RND"/>
    <property type="match status" value="1"/>
</dbReference>
<keyword evidence="2 3" id="KW-0175">Coiled coil</keyword>
<dbReference type="PANTHER" id="PTHR30469">
    <property type="entry name" value="MULTIDRUG RESISTANCE PROTEIN MDTA"/>
    <property type="match status" value="1"/>
</dbReference>
<dbReference type="InterPro" id="IPR058792">
    <property type="entry name" value="Beta-barrel_RND_2"/>
</dbReference>
<dbReference type="Pfam" id="PF25954">
    <property type="entry name" value="Beta-barrel_RND_2"/>
    <property type="match status" value="1"/>
</dbReference>
<keyword evidence="9" id="KW-1185">Reference proteome</keyword>
<dbReference type="HOGENOM" id="CLU_018816_1_4_9"/>
<comment type="similarity">
    <text evidence="1">Belongs to the membrane fusion protein (MFP) (TC 8.A.1) family.</text>
</comment>